<dbReference type="InterPro" id="IPR001375">
    <property type="entry name" value="Peptidase_S9_cat"/>
</dbReference>
<dbReference type="Proteomes" id="UP001189429">
    <property type="component" value="Unassembled WGS sequence"/>
</dbReference>
<dbReference type="Pfam" id="PF02897">
    <property type="entry name" value="Peptidase_S9_N"/>
    <property type="match status" value="1"/>
</dbReference>
<evidence type="ECO:0000256" key="2">
    <source>
        <dbReference type="ARBA" id="ARBA00022670"/>
    </source>
</evidence>
<dbReference type="InterPro" id="IPR002470">
    <property type="entry name" value="Peptidase_S9A"/>
</dbReference>
<dbReference type="InterPro" id="IPR051543">
    <property type="entry name" value="Serine_Peptidase_S9A"/>
</dbReference>
<feature type="domain" description="Peptidase S9 prolyl oligopeptidase catalytic" evidence="7">
    <location>
        <begin position="223"/>
        <end position="438"/>
    </location>
</feature>
<feature type="domain" description="Peptidase S9A N-terminal" evidence="8">
    <location>
        <begin position="2"/>
        <end position="163"/>
    </location>
</feature>
<organism evidence="9 10">
    <name type="scientific">Prorocentrum cordatum</name>
    <dbReference type="NCBI Taxonomy" id="2364126"/>
    <lineage>
        <taxon>Eukaryota</taxon>
        <taxon>Sar</taxon>
        <taxon>Alveolata</taxon>
        <taxon>Dinophyceae</taxon>
        <taxon>Prorocentrales</taxon>
        <taxon>Prorocentraceae</taxon>
        <taxon>Prorocentrum</taxon>
    </lineage>
</organism>
<evidence type="ECO:0000256" key="4">
    <source>
        <dbReference type="ARBA" id="ARBA00022825"/>
    </source>
</evidence>
<dbReference type="Gene3D" id="3.40.50.1820">
    <property type="entry name" value="alpha/beta hydrolase"/>
    <property type="match status" value="1"/>
</dbReference>
<comment type="function">
    <text evidence="5">Serine peptidase whose precise substrate specificity remains unclear. Does not cleave peptides after a arginine or lysine residue. Regulates trans-Golgi network morphology and sorting by regulating the membrane binding of the AP-1 complex. May play a role in the regulation of synaptic vesicle exocytosis.</text>
</comment>
<dbReference type="Pfam" id="PF00326">
    <property type="entry name" value="Peptidase_S9"/>
    <property type="match status" value="1"/>
</dbReference>
<proteinExistence type="inferred from homology"/>
<comment type="similarity">
    <text evidence="1 6">Belongs to the peptidase S9A family.</text>
</comment>
<evidence type="ECO:0000256" key="5">
    <source>
        <dbReference type="ARBA" id="ARBA00045448"/>
    </source>
</evidence>
<reference evidence="9" key="1">
    <citation type="submission" date="2023-10" db="EMBL/GenBank/DDBJ databases">
        <authorList>
            <person name="Chen Y."/>
            <person name="Shah S."/>
            <person name="Dougan E. K."/>
            <person name="Thang M."/>
            <person name="Chan C."/>
        </authorList>
    </citation>
    <scope>NUCLEOTIDE SEQUENCE [LARGE SCALE GENOMIC DNA]</scope>
</reference>
<dbReference type="SUPFAM" id="SSF50993">
    <property type="entry name" value="Peptidase/esterase 'gauge' domain"/>
    <property type="match status" value="1"/>
</dbReference>
<name>A0ABN9U595_9DINO</name>
<evidence type="ECO:0000256" key="1">
    <source>
        <dbReference type="ARBA" id="ARBA00005228"/>
    </source>
</evidence>
<dbReference type="InterPro" id="IPR023302">
    <property type="entry name" value="Pept_S9A_N"/>
</dbReference>
<keyword evidence="10" id="KW-1185">Reference proteome</keyword>
<accession>A0ABN9U595</accession>
<keyword evidence="3 6" id="KW-0378">Hydrolase</keyword>
<comment type="caution">
    <text evidence="9">The sequence shown here is derived from an EMBL/GenBank/DDBJ whole genome shotgun (WGS) entry which is preliminary data.</text>
</comment>
<evidence type="ECO:0000259" key="8">
    <source>
        <dbReference type="Pfam" id="PF02897"/>
    </source>
</evidence>
<evidence type="ECO:0000256" key="3">
    <source>
        <dbReference type="ARBA" id="ARBA00022801"/>
    </source>
</evidence>
<protein>
    <recommendedName>
        <fullName evidence="6">Prolyl endopeptidase</fullName>
        <ecNumber evidence="6">3.4.21.-</ecNumber>
    </recommendedName>
</protein>
<evidence type="ECO:0000313" key="10">
    <source>
        <dbReference type="Proteomes" id="UP001189429"/>
    </source>
</evidence>
<sequence length="441" mass="49017">MYQVDHCNGVLYLLTNKDGAKNSKLCCMPVVSLPVGGASEMKDVWTPGQHVKLDSLRCFENFLAIEGREAGVSRIFIVRYSGIVDGGAAPVAEAVVFPDGQLHDGTLLTPRRRMAAASLYSTGLHCNGLFSTDTIRVYRADYCCPSRVFSYNSTTQAFKLLKEEPAPNFDRSLYRAERITSHRRGVPISLVYRTDCHPKGLAGGPHPTLLTGYGCYGACNDPDFDFTLLSLLDRGVVYAVGHVRGGGELGEEWWEAGRQFNVKNRFLDFEAVAETLLEEGISEASRLVAWGESSGGCLVSATANMRPDLFKALLLEVPFCDALTTMSDPTIPLTCGDWGEYNNTNEREAFHYALEYSPYDNIRMQSYPAVLCTGALNDAMVGFWEPLKYITKLRRMKLDDNLAMMKVNFHAGHGHSSDRYEDLREKAFLFAFVLNQLGIDR</sequence>
<dbReference type="InterPro" id="IPR029058">
    <property type="entry name" value="AB_hydrolase_fold"/>
</dbReference>
<evidence type="ECO:0000256" key="6">
    <source>
        <dbReference type="RuleBase" id="RU368024"/>
    </source>
</evidence>
<keyword evidence="2 6" id="KW-0645">Protease</keyword>
<evidence type="ECO:0000313" key="9">
    <source>
        <dbReference type="EMBL" id="CAK0854137.1"/>
    </source>
</evidence>
<dbReference type="PANTHER" id="PTHR11757:SF19">
    <property type="entry name" value="PROLYL ENDOPEPTIDASE-LIKE"/>
    <property type="match status" value="1"/>
</dbReference>
<keyword evidence="4 6" id="KW-0720">Serine protease</keyword>
<dbReference type="SUPFAM" id="SSF53474">
    <property type="entry name" value="alpha/beta-Hydrolases"/>
    <property type="match status" value="1"/>
</dbReference>
<dbReference type="PRINTS" id="PR00862">
    <property type="entry name" value="PROLIGOPTASE"/>
</dbReference>
<evidence type="ECO:0000259" key="7">
    <source>
        <dbReference type="Pfam" id="PF00326"/>
    </source>
</evidence>
<gene>
    <name evidence="9" type="ORF">PCOR1329_LOCUS45356</name>
</gene>
<dbReference type="EMBL" id="CAUYUJ010015453">
    <property type="protein sequence ID" value="CAK0854137.1"/>
    <property type="molecule type" value="Genomic_DNA"/>
</dbReference>
<dbReference type="PANTHER" id="PTHR11757">
    <property type="entry name" value="PROTEASE FAMILY S9A OLIGOPEPTIDASE"/>
    <property type="match status" value="1"/>
</dbReference>
<dbReference type="EC" id="3.4.21.-" evidence="6"/>